<organism evidence="3">
    <name type="scientific">freshwater metagenome</name>
    <dbReference type="NCBI Taxonomy" id="449393"/>
    <lineage>
        <taxon>unclassified sequences</taxon>
        <taxon>metagenomes</taxon>
        <taxon>ecological metagenomes</taxon>
    </lineage>
</organism>
<dbReference type="NCBIfam" id="TIGR00666">
    <property type="entry name" value="PBP4"/>
    <property type="match status" value="1"/>
</dbReference>
<comment type="similarity">
    <text evidence="1">Belongs to the peptidase S13 family.</text>
</comment>
<dbReference type="GO" id="GO:0000270">
    <property type="term" value="P:peptidoglycan metabolic process"/>
    <property type="evidence" value="ECO:0007669"/>
    <property type="project" value="TreeGrafter"/>
</dbReference>
<dbReference type="Pfam" id="PF02113">
    <property type="entry name" value="Peptidase_S13"/>
    <property type="match status" value="2"/>
</dbReference>
<sequence length="449" mass="45476">MSVAARGVAVVASALCAALVVSIGPAASVDNPVAPGSTPPTAPAVAVLVPTPIAGSTAVAPTATGIQRAVTPLLKSSSLGQFSAVVVDPATEDVLLDVRAGRPRIPASTIKLLTASAALSVLDPSERLATVVLVKDATITLVGGGDSTLARKEIPGVDAASLEDLADQVEAKVTANAVELWYDDSLFSGPTLAPGWPSSFPIDGVVAPVTSLMVDQGRVRPGASSRVDDPARQTAQVLAGMLKKRGLTVTSIFNRKPPDGSTEVARVESPTIRDLVERMLTDSENDLAESLAHLVGGRVSGKASFATGAKAVEQAVEKLGLATDGLSIVDGSGLSGRDKVPPITLAGLLSSVARQTDPALWPIGSGLPVAGFTGTLSDRFTEGLSADAAGYVRAKTGTLSTVVALAGTVKDVDGRVLVFAVLANDVPSLDAARDTLDLFASRLAKCGCS</sequence>
<dbReference type="InterPro" id="IPR012338">
    <property type="entry name" value="Beta-lactam/transpept-like"/>
</dbReference>
<dbReference type="PANTHER" id="PTHR30023">
    <property type="entry name" value="D-ALANYL-D-ALANINE CARBOXYPEPTIDASE"/>
    <property type="match status" value="1"/>
</dbReference>
<evidence type="ECO:0000256" key="1">
    <source>
        <dbReference type="ARBA" id="ARBA00006096"/>
    </source>
</evidence>
<evidence type="ECO:0000313" key="3">
    <source>
        <dbReference type="EMBL" id="CAB4737612.1"/>
    </source>
</evidence>
<reference evidence="3" key="1">
    <citation type="submission" date="2020-05" db="EMBL/GenBank/DDBJ databases">
        <authorList>
            <person name="Chiriac C."/>
            <person name="Salcher M."/>
            <person name="Ghai R."/>
            <person name="Kavagutti S V."/>
        </authorList>
    </citation>
    <scope>NUCLEOTIDE SEQUENCE</scope>
</reference>
<dbReference type="InterPro" id="IPR000667">
    <property type="entry name" value="Peptidase_S13"/>
</dbReference>
<name>A0A6J6SRV9_9ZZZZ</name>
<dbReference type="SUPFAM" id="SSF56601">
    <property type="entry name" value="beta-lactamase/transpeptidase-like"/>
    <property type="match status" value="1"/>
</dbReference>
<accession>A0A6J6SRV9</accession>
<evidence type="ECO:0000256" key="2">
    <source>
        <dbReference type="ARBA" id="ARBA00022801"/>
    </source>
</evidence>
<protein>
    <submittedName>
        <fullName evidence="3">Unannotated protein</fullName>
    </submittedName>
</protein>
<proteinExistence type="inferred from homology"/>
<dbReference type="PRINTS" id="PR00922">
    <property type="entry name" value="DADACBPTASE3"/>
</dbReference>
<gene>
    <name evidence="3" type="ORF">UFOPK2810_00129</name>
</gene>
<dbReference type="EMBL" id="CAEZYZ010000012">
    <property type="protein sequence ID" value="CAB4737612.1"/>
    <property type="molecule type" value="Genomic_DNA"/>
</dbReference>
<dbReference type="GO" id="GO:0006508">
    <property type="term" value="P:proteolysis"/>
    <property type="evidence" value="ECO:0007669"/>
    <property type="project" value="InterPro"/>
</dbReference>
<dbReference type="AlphaFoldDB" id="A0A6J6SRV9"/>
<dbReference type="PANTHER" id="PTHR30023:SF0">
    <property type="entry name" value="PENICILLIN-SENSITIVE CARBOXYPEPTIDASE A"/>
    <property type="match status" value="1"/>
</dbReference>
<dbReference type="GO" id="GO:0004185">
    <property type="term" value="F:serine-type carboxypeptidase activity"/>
    <property type="evidence" value="ECO:0007669"/>
    <property type="project" value="InterPro"/>
</dbReference>
<dbReference type="Gene3D" id="3.40.710.10">
    <property type="entry name" value="DD-peptidase/beta-lactamase superfamily"/>
    <property type="match status" value="2"/>
</dbReference>
<keyword evidence="2" id="KW-0378">Hydrolase</keyword>